<dbReference type="EMBL" id="LJSK01000413">
    <property type="protein sequence ID" value="KPI83216.1"/>
    <property type="molecule type" value="Genomic_DNA"/>
</dbReference>
<comment type="caution">
    <text evidence="2">The sequence shown here is derived from an EMBL/GenBank/DDBJ whole genome shotgun (WGS) entry which is preliminary data.</text>
</comment>
<dbReference type="VEuPathDB" id="TriTrypDB:Lsey_0413_0020"/>
<evidence type="ECO:0000256" key="1">
    <source>
        <dbReference type="SAM" id="MobiDB-lite"/>
    </source>
</evidence>
<name>A0A0N0P2Q0_LEPSE</name>
<dbReference type="AlphaFoldDB" id="A0A0N0P2Q0"/>
<organism evidence="2 3">
    <name type="scientific">Leptomonas seymouri</name>
    <dbReference type="NCBI Taxonomy" id="5684"/>
    <lineage>
        <taxon>Eukaryota</taxon>
        <taxon>Discoba</taxon>
        <taxon>Euglenozoa</taxon>
        <taxon>Kinetoplastea</taxon>
        <taxon>Metakinetoplastina</taxon>
        <taxon>Trypanosomatida</taxon>
        <taxon>Trypanosomatidae</taxon>
        <taxon>Leishmaniinae</taxon>
        <taxon>Leptomonas</taxon>
    </lineage>
</organism>
<feature type="region of interest" description="Disordered" evidence="1">
    <location>
        <begin position="283"/>
        <end position="310"/>
    </location>
</feature>
<accession>A0A0N0P2Q0</accession>
<proteinExistence type="predicted"/>
<sequence>MSHTAADTREPQRRQLLQLLRDEASLQQQLHEQRWLLQRVSEASVSLFVWWRNGAAAAASMAAAAATQAVPPDEVEGRENNGGTDDLHRHPLHSLPGMLFYSLGELLRLVAAPTPNDYLPRCASAAVSHTANSSSDAVPTGEPSCKSPPWTLVSMVLQRAHVALPTPALLIRHRLLDPSPTALPPTHAMLLGSVSSTEFPVLFKWLHHLTLECEEALHRLRPDQRQPSEISTDFTDVLASTAMSPESSQARLINEQEMLSSPHSQQITTCAERTSIRQIPPCRAATKRSRDTGNDDVGTQTAVTDNTESSTGAWDPLPWSSLCASLHRLLSFFCELSKAPSTPIDEAASAMTCEACWSVWASNSHNRAQHRFLLATLCGMHAALQDLLYWHLTQDPCPACSRGNLQFPSRRQKVDLRYPASSLPQTPQLTTAPPLAASEAQSNAEGVAVASVGDVEKLTQLTATVTRQLAWRLTASASE</sequence>
<feature type="compositionally biased region" description="Polar residues" evidence="1">
    <location>
        <begin position="297"/>
        <end position="310"/>
    </location>
</feature>
<reference evidence="2 3" key="1">
    <citation type="journal article" date="2015" name="PLoS Pathog.">
        <title>Leptomonas seymouri: Adaptations to the Dixenous Life Cycle Analyzed by Genome Sequencing, Transcriptome Profiling and Co-infection with Leishmania donovani.</title>
        <authorList>
            <person name="Kraeva N."/>
            <person name="Butenko A."/>
            <person name="Hlavacova J."/>
            <person name="Kostygov A."/>
            <person name="Myskova J."/>
            <person name="Grybchuk D."/>
            <person name="Lestinova T."/>
            <person name="Votypka J."/>
            <person name="Volf P."/>
            <person name="Opperdoes F."/>
            <person name="Flegontov P."/>
            <person name="Lukes J."/>
            <person name="Yurchenko V."/>
        </authorList>
    </citation>
    <scope>NUCLEOTIDE SEQUENCE [LARGE SCALE GENOMIC DNA]</scope>
    <source>
        <strain evidence="2 3">ATCC 30220</strain>
    </source>
</reference>
<dbReference type="OrthoDB" id="266365at2759"/>
<protein>
    <submittedName>
        <fullName evidence="2">Uncharacterized protein</fullName>
    </submittedName>
</protein>
<dbReference type="Proteomes" id="UP000038009">
    <property type="component" value="Unassembled WGS sequence"/>
</dbReference>
<keyword evidence="3" id="KW-1185">Reference proteome</keyword>
<evidence type="ECO:0000313" key="2">
    <source>
        <dbReference type="EMBL" id="KPI83216.1"/>
    </source>
</evidence>
<gene>
    <name evidence="2" type="ORF">ABL78_7755</name>
</gene>
<evidence type="ECO:0000313" key="3">
    <source>
        <dbReference type="Proteomes" id="UP000038009"/>
    </source>
</evidence>